<dbReference type="InterPro" id="IPR000990">
    <property type="entry name" value="Innexin"/>
</dbReference>
<keyword evidence="10 12" id="KW-0472">Membrane</keyword>
<keyword evidence="14" id="KW-1185">Reference proteome</keyword>
<dbReference type="Pfam" id="PF00876">
    <property type="entry name" value="Innexin"/>
    <property type="match status" value="2"/>
</dbReference>
<evidence type="ECO:0000313" key="13">
    <source>
        <dbReference type="EMBL" id="VDM57328.1"/>
    </source>
</evidence>
<keyword evidence="3 12" id="KW-0813">Transport</keyword>
<evidence type="ECO:0000256" key="11">
    <source>
        <dbReference type="ARBA" id="ARBA00023303"/>
    </source>
</evidence>
<name>A0A0R3PLT6_ANGCS</name>
<dbReference type="GO" id="GO:0034220">
    <property type="term" value="P:monoatomic ion transmembrane transport"/>
    <property type="evidence" value="ECO:0007669"/>
    <property type="project" value="UniProtKB-KW"/>
</dbReference>
<keyword evidence="8 12" id="KW-1133">Transmembrane helix</keyword>
<evidence type="ECO:0000313" key="15">
    <source>
        <dbReference type="WBParaSite" id="ACOC_0000574201-mRNA-1"/>
    </source>
</evidence>
<proteinExistence type="inferred from homology"/>
<reference evidence="13 14" key="2">
    <citation type="submission" date="2018-11" db="EMBL/GenBank/DDBJ databases">
        <authorList>
            <consortium name="Pathogen Informatics"/>
        </authorList>
    </citation>
    <scope>NUCLEOTIDE SEQUENCE [LARGE SCALE GENOMIC DNA]</scope>
    <source>
        <strain evidence="13 14">Costa Rica</strain>
    </source>
</reference>
<gene>
    <name evidence="12" type="primary">inx</name>
    <name evidence="13" type="ORF">ACOC_LOCUS5743</name>
</gene>
<evidence type="ECO:0000256" key="10">
    <source>
        <dbReference type="ARBA" id="ARBA00023136"/>
    </source>
</evidence>
<dbReference type="EMBL" id="UYYA01003891">
    <property type="protein sequence ID" value="VDM57328.1"/>
    <property type="molecule type" value="Genomic_DNA"/>
</dbReference>
<accession>A0A0R3PLT6</accession>
<dbReference type="GO" id="GO:0005886">
    <property type="term" value="C:plasma membrane"/>
    <property type="evidence" value="ECO:0007669"/>
    <property type="project" value="UniProtKB-SubCell"/>
</dbReference>
<dbReference type="PANTHER" id="PTHR11893:SF6">
    <property type="entry name" value="INNEXIN-16"/>
    <property type="match status" value="1"/>
</dbReference>
<dbReference type="AlphaFoldDB" id="A0A0R3PLT6"/>
<evidence type="ECO:0000256" key="7">
    <source>
        <dbReference type="ARBA" id="ARBA00022949"/>
    </source>
</evidence>
<dbReference type="GO" id="GO:0005921">
    <property type="term" value="C:gap junction"/>
    <property type="evidence" value="ECO:0007669"/>
    <property type="project" value="UniProtKB-SubCell"/>
</dbReference>
<dbReference type="STRING" id="334426.A0A0R3PLT6"/>
<keyword evidence="11 12" id="KW-0407">Ion channel</keyword>
<dbReference type="PANTHER" id="PTHR11893">
    <property type="entry name" value="INNEXIN"/>
    <property type="match status" value="1"/>
</dbReference>
<protein>
    <recommendedName>
        <fullName evidence="12">Innexin</fullName>
    </recommendedName>
</protein>
<evidence type="ECO:0000313" key="14">
    <source>
        <dbReference type="Proteomes" id="UP000267027"/>
    </source>
</evidence>
<evidence type="ECO:0000256" key="5">
    <source>
        <dbReference type="ARBA" id="ARBA00022692"/>
    </source>
</evidence>
<dbReference type="OrthoDB" id="5867527at2759"/>
<dbReference type="PROSITE" id="PS51013">
    <property type="entry name" value="PANNEXIN"/>
    <property type="match status" value="1"/>
</dbReference>
<evidence type="ECO:0000256" key="2">
    <source>
        <dbReference type="ARBA" id="ARBA00004651"/>
    </source>
</evidence>
<evidence type="ECO:0000256" key="8">
    <source>
        <dbReference type="ARBA" id="ARBA00022989"/>
    </source>
</evidence>
<dbReference type="GO" id="GO:0005243">
    <property type="term" value="F:gap junction channel activity"/>
    <property type="evidence" value="ECO:0007669"/>
    <property type="project" value="TreeGrafter"/>
</dbReference>
<feature type="transmembrane region" description="Helical" evidence="12">
    <location>
        <begin position="135"/>
        <end position="155"/>
    </location>
</feature>
<comment type="caution">
    <text evidence="12">Lacks conserved residue(s) required for the propagation of feature annotation.</text>
</comment>
<evidence type="ECO:0000256" key="6">
    <source>
        <dbReference type="ARBA" id="ARBA00022868"/>
    </source>
</evidence>
<keyword evidence="4" id="KW-1003">Cell membrane</keyword>
<keyword evidence="6" id="KW-0303">Gap junction</keyword>
<sequence>MNDSHMPPIEQREHRKIRYYQWVPFVLLLQALFLYVPRFVWKQLRTLTSAPFESNISEVDLPSVTVALRKHAKTIRDPLDVNMILKPIYFIGWFMGAGHLHGLRVVVDALNGQQWEQSGNFPRVNMFNEKIFVFLWWWFYALLFLSLLNFIRWIIRLSFDSQRMFITAVLVL</sequence>
<evidence type="ECO:0000256" key="4">
    <source>
        <dbReference type="ARBA" id="ARBA00022475"/>
    </source>
</evidence>
<comment type="subcellular location">
    <subcellularLocation>
        <location evidence="1">Cell junction</location>
        <location evidence="1">Gap junction</location>
    </subcellularLocation>
    <subcellularLocation>
        <location evidence="2 12">Cell membrane</location>
        <topology evidence="2 12">Multi-pass membrane protein</topology>
    </subcellularLocation>
</comment>
<comment type="similarity">
    <text evidence="12">Belongs to the pannexin family.</text>
</comment>
<evidence type="ECO:0000256" key="3">
    <source>
        <dbReference type="ARBA" id="ARBA00022448"/>
    </source>
</evidence>
<comment type="function">
    <text evidence="12">Structural component of the gap junctions.</text>
</comment>
<feature type="transmembrane region" description="Helical" evidence="12">
    <location>
        <begin position="20"/>
        <end position="41"/>
    </location>
</feature>
<keyword evidence="7" id="KW-0965">Cell junction</keyword>
<evidence type="ECO:0000256" key="9">
    <source>
        <dbReference type="ARBA" id="ARBA00023065"/>
    </source>
</evidence>
<keyword evidence="5 12" id="KW-0812">Transmembrane</keyword>
<keyword evidence="9 12" id="KW-0406">Ion transport</keyword>
<evidence type="ECO:0000256" key="12">
    <source>
        <dbReference type="RuleBase" id="RU010713"/>
    </source>
</evidence>
<reference evidence="15" key="1">
    <citation type="submission" date="2017-02" db="UniProtKB">
        <authorList>
            <consortium name="WormBaseParasite"/>
        </authorList>
    </citation>
    <scope>IDENTIFICATION</scope>
</reference>
<dbReference type="Proteomes" id="UP000267027">
    <property type="component" value="Unassembled WGS sequence"/>
</dbReference>
<dbReference type="WBParaSite" id="ACOC_0000574201-mRNA-1">
    <property type="protein sequence ID" value="ACOC_0000574201-mRNA-1"/>
    <property type="gene ID" value="ACOC_0000574201"/>
</dbReference>
<organism evidence="15">
    <name type="scientific">Angiostrongylus costaricensis</name>
    <name type="common">Nematode worm</name>
    <dbReference type="NCBI Taxonomy" id="334426"/>
    <lineage>
        <taxon>Eukaryota</taxon>
        <taxon>Metazoa</taxon>
        <taxon>Ecdysozoa</taxon>
        <taxon>Nematoda</taxon>
        <taxon>Chromadorea</taxon>
        <taxon>Rhabditida</taxon>
        <taxon>Rhabditina</taxon>
        <taxon>Rhabditomorpha</taxon>
        <taxon>Strongyloidea</taxon>
        <taxon>Metastrongylidae</taxon>
        <taxon>Angiostrongylus</taxon>
    </lineage>
</organism>
<evidence type="ECO:0000256" key="1">
    <source>
        <dbReference type="ARBA" id="ARBA00004610"/>
    </source>
</evidence>